<organism evidence="1 2">
    <name type="scientific">Daphnia sinensis</name>
    <dbReference type="NCBI Taxonomy" id="1820382"/>
    <lineage>
        <taxon>Eukaryota</taxon>
        <taxon>Metazoa</taxon>
        <taxon>Ecdysozoa</taxon>
        <taxon>Arthropoda</taxon>
        <taxon>Crustacea</taxon>
        <taxon>Branchiopoda</taxon>
        <taxon>Diplostraca</taxon>
        <taxon>Cladocera</taxon>
        <taxon>Anomopoda</taxon>
        <taxon>Daphniidae</taxon>
        <taxon>Daphnia</taxon>
        <taxon>Daphnia similis group</taxon>
    </lineage>
</organism>
<evidence type="ECO:0000313" key="1">
    <source>
        <dbReference type="EMBL" id="KAI9564518.1"/>
    </source>
</evidence>
<comment type="caution">
    <text evidence="1">The sequence shown here is derived from an EMBL/GenBank/DDBJ whole genome shotgun (WGS) entry which is preliminary data.</text>
</comment>
<keyword evidence="2" id="KW-1185">Reference proteome</keyword>
<accession>A0AAD5LLK5</accession>
<name>A0AAD5LLK5_9CRUS</name>
<sequence length="83" mass="9487">MLLCHLGVLLATPRSFQQLYKEGCRGNGSLPRDIAWIVHDPTTVARLYAALSRSCRDPTRACHSHFYLVLQYLETQLRNRVTS</sequence>
<proteinExistence type="predicted"/>
<evidence type="ECO:0000313" key="2">
    <source>
        <dbReference type="Proteomes" id="UP000820818"/>
    </source>
</evidence>
<protein>
    <submittedName>
        <fullName evidence="1">Uncharacterized protein</fullName>
    </submittedName>
</protein>
<gene>
    <name evidence="1" type="ORF">GHT06_008257</name>
</gene>
<dbReference type="Proteomes" id="UP000820818">
    <property type="component" value="Linkage Group LG1"/>
</dbReference>
<reference evidence="1 2" key="1">
    <citation type="submission" date="2022-05" db="EMBL/GenBank/DDBJ databases">
        <title>A multi-omics perspective on studying reproductive biology in Daphnia sinensis.</title>
        <authorList>
            <person name="Jia J."/>
        </authorList>
    </citation>
    <scope>NUCLEOTIDE SEQUENCE [LARGE SCALE GENOMIC DNA]</scope>
    <source>
        <strain evidence="1 2">WSL</strain>
    </source>
</reference>
<dbReference type="EMBL" id="WJBH02000001">
    <property type="protein sequence ID" value="KAI9564518.1"/>
    <property type="molecule type" value="Genomic_DNA"/>
</dbReference>
<dbReference type="AlphaFoldDB" id="A0AAD5LLK5"/>